<dbReference type="Gramene" id="GBG60069">
    <property type="protein sequence ID" value="GBG60069"/>
    <property type="gene ID" value="CBR_g400"/>
</dbReference>
<feature type="region of interest" description="Disordered" evidence="1">
    <location>
        <begin position="75"/>
        <end position="167"/>
    </location>
</feature>
<sequence>MEHLKIGNVPSPASFRLRTSCVPPPAYDSPPHGTHSSLRLGVDVHSHAQLKSIVDILPIAWADYPLPPSLHQPLPPPLPPPCPPLLPELVSSDSSREEGHDYSGRCSDAAGGGNEVEGQRPLDEGLWEGERPRDEASGPSDGVGEVGGGDEEVETQRQAQRDGYGKDENPVPIYKFFSIWLPPDRGRYIAPTVFPLDDRELLGLRGYGQGVADWEDQEEDSDSEEESGGSSSSDGGRLPLSHPVVDELFIVSIAKNCPSLKTLHLDANNRSHGECCFKERPMAALVYGCTALTDLSLTTGAANFYMWVNHSAVRVLSGCNQLRNLSLCGFWPAASDALQDGSCPLLSSLSLAESSLLRRDQDEKSLSPSFFCFQSTRRRTLTSLCVTDSLYFADEQLEAAVVECVCLRKVDVSGTRVSDWGIIAAVRACSDLQTLVASRCRFVTDSSVSVVAAEGGRQLRELCFDETGVTHYALSFLAGGTCTLGLVKLLLYGSQVSGEACAYPRLPSLRSLEVLLQRHQHLQEVGLRIFDPFVDQETVERMELMWGRAVLSKRLSHLYFCRRRDPGLENKKEGPRLLTLKEPRLPAWQSCGPFLRSLSPVGPSLHHLHLFSDPRALFGDFEEEFLAFLSTCPSLLSLRLTGISQVSAAILYRLGDLCPSLEHLAIAGCQIPFPRGFGHLRVTSPRLQSFEYFPGYYRAVLLGEAEDRIRYIRRTG</sequence>
<feature type="compositionally biased region" description="Acidic residues" evidence="1">
    <location>
        <begin position="213"/>
        <end position="227"/>
    </location>
</feature>
<dbReference type="GO" id="GO:0031146">
    <property type="term" value="P:SCF-dependent proteasomal ubiquitin-dependent protein catabolic process"/>
    <property type="evidence" value="ECO:0007669"/>
    <property type="project" value="TreeGrafter"/>
</dbReference>
<keyword evidence="3" id="KW-1185">Reference proteome</keyword>
<dbReference type="Gene3D" id="3.80.10.10">
    <property type="entry name" value="Ribonuclease Inhibitor"/>
    <property type="match status" value="2"/>
</dbReference>
<feature type="compositionally biased region" description="Basic and acidic residues" evidence="1">
    <location>
        <begin position="117"/>
        <end position="136"/>
    </location>
</feature>
<dbReference type="EMBL" id="BFEA01000008">
    <property type="protein sequence ID" value="GBG60069.1"/>
    <property type="molecule type" value="Genomic_DNA"/>
</dbReference>
<organism evidence="2 3">
    <name type="scientific">Chara braunii</name>
    <name type="common">Braun's stonewort</name>
    <dbReference type="NCBI Taxonomy" id="69332"/>
    <lineage>
        <taxon>Eukaryota</taxon>
        <taxon>Viridiplantae</taxon>
        <taxon>Streptophyta</taxon>
        <taxon>Charophyceae</taxon>
        <taxon>Charales</taxon>
        <taxon>Characeae</taxon>
        <taxon>Chara</taxon>
    </lineage>
</organism>
<proteinExistence type="predicted"/>
<evidence type="ECO:0000313" key="3">
    <source>
        <dbReference type="Proteomes" id="UP000265515"/>
    </source>
</evidence>
<evidence type="ECO:0000313" key="2">
    <source>
        <dbReference type="EMBL" id="GBG60069.1"/>
    </source>
</evidence>
<dbReference type="Proteomes" id="UP000265515">
    <property type="component" value="Unassembled WGS sequence"/>
</dbReference>
<feature type="compositionally biased region" description="Pro residues" evidence="1">
    <location>
        <begin position="75"/>
        <end position="86"/>
    </location>
</feature>
<feature type="region of interest" description="Disordered" evidence="1">
    <location>
        <begin position="213"/>
        <end position="239"/>
    </location>
</feature>
<dbReference type="PANTHER" id="PTHR13318">
    <property type="entry name" value="PARTNER OF PAIRED, ISOFORM B-RELATED"/>
    <property type="match status" value="1"/>
</dbReference>
<accession>A0A388JQG5</accession>
<feature type="compositionally biased region" description="Basic and acidic residues" evidence="1">
    <location>
        <begin position="94"/>
        <end position="103"/>
    </location>
</feature>
<reference evidence="2 3" key="1">
    <citation type="journal article" date="2018" name="Cell">
        <title>The Chara Genome: Secondary Complexity and Implications for Plant Terrestrialization.</title>
        <authorList>
            <person name="Nishiyama T."/>
            <person name="Sakayama H."/>
            <person name="Vries J.D."/>
            <person name="Buschmann H."/>
            <person name="Saint-Marcoux D."/>
            <person name="Ullrich K.K."/>
            <person name="Haas F.B."/>
            <person name="Vanderstraeten L."/>
            <person name="Becker D."/>
            <person name="Lang D."/>
            <person name="Vosolsobe S."/>
            <person name="Rombauts S."/>
            <person name="Wilhelmsson P.K.I."/>
            <person name="Janitza P."/>
            <person name="Kern R."/>
            <person name="Heyl A."/>
            <person name="Rumpler F."/>
            <person name="Villalobos L.I.A.C."/>
            <person name="Clay J.M."/>
            <person name="Skokan R."/>
            <person name="Toyoda A."/>
            <person name="Suzuki Y."/>
            <person name="Kagoshima H."/>
            <person name="Schijlen E."/>
            <person name="Tajeshwar N."/>
            <person name="Catarino B."/>
            <person name="Hetherington A.J."/>
            <person name="Saltykova A."/>
            <person name="Bonnot C."/>
            <person name="Breuninger H."/>
            <person name="Symeonidi A."/>
            <person name="Radhakrishnan G.V."/>
            <person name="Van Nieuwerburgh F."/>
            <person name="Deforce D."/>
            <person name="Chang C."/>
            <person name="Karol K.G."/>
            <person name="Hedrich R."/>
            <person name="Ulvskov P."/>
            <person name="Glockner G."/>
            <person name="Delwiche C.F."/>
            <person name="Petrasek J."/>
            <person name="Van de Peer Y."/>
            <person name="Friml J."/>
            <person name="Beilby M."/>
            <person name="Dolan L."/>
            <person name="Kohara Y."/>
            <person name="Sugano S."/>
            <person name="Fujiyama A."/>
            <person name="Delaux P.-M."/>
            <person name="Quint M."/>
            <person name="TheiBen G."/>
            <person name="Hagemann M."/>
            <person name="Harholt J."/>
            <person name="Dunand C."/>
            <person name="Zachgo S."/>
            <person name="Langdale J."/>
            <person name="Maumus F."/>
            <person name="Straeten D.V.D."/>
            <person name="Gould S.B."/>
            <person name="Rensing S.A."/>
        </authorList>
    </citation>
    <scope>NUCLEOTIDE SEQUENCE [LARGE SCALE GENOMIC DNA]</scope>
    <source>
        <strain evidence="2 3">S276</strain>
    </source>
</reference>
<gene>
    <name evidence="2" type="ORF">CBR_g400</name>
</gene>
<dbReference type="AlphaFoldDB" id="A0A388JQG5"/>
<dbReference type="InterPro" id="IPR032675">
    <property type="entry name" value="LRR_dom_sf"/>
</dbReference>
<protein>
    <recommendedName>
        <fullName evidence="4">COI1 F-box domain-containing protein</fullName>
    </recommendedName>
</protein>
<evidence type="ECO:0008006" key="4">
    <source>
        <dbReference type="Google" id="ProtNLM"/>
    </source>
</evidence>
<dbReference type="GO" id="GO:0019005">
    <property type="term" value="C:SCF ubiquitin ligase complex"/>
    <property type="evidence" value="ECO:0007669"/>
    <property type="project" value="TreeGrafter"/>
</dbReference>
<evidence type="ECO:0000256" key="1">
    <source>
        <dbReference type="SAM" id="MobiDB-lite"/>
    </source>
</evidence>
<comment type="caution">
    <text evidence="2">The sequence shown here is derived from an EMBL/GenBank/DDBJ whole genome shotgun (WGS) entry which is preliminary data.</text>
</comment>
<dbReference type="SUPFAM" id="SSF52047">
    <property type="entry name" value="RNI-like"/>
    <property type="match status" value="1"/>
</dbReference>
<name>A0A388JQG5_CHABU</name>